<dbReference type="InterPro" id="IPR040632">
    <property type="entry name" value="Sulfotransfer_4"/>
</dbReference>
<dbReference type="Gene3D" id="3.80.10.10">
    <property type="entry name" value="Ribonuclease Inhibitor"/>
    <property type="match status" value="1"/>
</dbReference>
<dbReference type="OrthoDB" id="2520703at2759"/>
<evidence type="ECO:0000313" key="1">
    <source>
        <dbReference type="EMBL" id="KAJ4253409.1"/>
    </source>
</evidence>
<protein>
    <submittedName>
        <fullName evidence="1">Uncharacterized protein</fullName>
    </submittedName>
</protein>
<dbReference type="Gene3D" id="3.40.50.300">
    <property type="entry name" value="P-loop containing nucleotide triphosphate hydrolases"/>
    <property type="match status" value="1"/>
</dbReference>
<dbReference type="Pfam" id="PF17784">
    <property type="entry name" value="Sulfotransfer_4"/>
    <property type="match status" value="1"/>
</dbReference>
<comment type="caution">
    <text evidence="1">The sequence shown here is derived from an EMBL/GenBank/DDBJ whole genome shotgun (WGS) entry which is preliminary data.</text>
</comment>
<keyword evidence="2" id="KW-1185">Reference proteome</keyword>
<evidence type="ECO:0000313" key="2">
    <source>
        <dbReference type="Proteomes" id="UP001152049"/>
    </source>
</evidence>
<dbReference type="Proteomes" id="UP001152049">
    <property type="component" value="Unassembled WGS sequence"/>
</dbReference>
<name>A0A9W8RVJ2_9HYPO</name>
<proteinExistence type="predicted"/>
<dbReference type="AlphaFoldDB" id="A0A9W8RVJ2"/>
<reference evidence="1" key="1">
    <citation type="submission" date="2022-09" db="EMBL/GenBank/DDBJ databases">
        <title>Fusarium specimens isolated from Avocado Roots.</title>
        <authorList>
            <person name="Stajich J."/>
            <person name="Roper C."/>
            <person name="Heimlech-Rivalta G."/>
        </authorList>
    </citation>
    <scope>NUCLEOTIDE SEQUENCE</scope>
    <source>
        <strain evidence="1">CF00136</strain>
    </source>
</reference>
<dbReference type="EMBL" id="JAOQAZ010000024">
    <property type="protein sequence ID" value="KAJ4253409.1"/>
    <property type="molecule type" value="Genomic_DNA"/>
</dbReference>
<accession>A0A9W8RVJ2</accession>
<dbReference type="InterPro" id="IPR032675">
    <property type="entry name" value="LRR_dom_sf"/>
</dbReference>
<gene>
    <name evidence="1" type="ORF">NW762_010567</name>
</gene>
<sequence length="570" mass="64277">MHKIGKVQKSVFAGWGGLQSPKDAEVKVQDNYRKHYDQAAYYTRSIVEIQFDQGWGPLCEFLCKDIPDAGFPRLNESAWLGEKTSILLKQGLKDGAAKAFPWVLAILCMWDWCDKDKADVHALKALTQTSRRCRSVAMPILFHSPSRCLSPTYFLGIVEHEPDLAHFTKVLTLPLLGSSTSINRPILTRLAKGLSLEMSSSADLSDYQESVEIGLMLAFCSNLERLTLRITDSQGKSEKTSFEFLQHILKLQLIPGLSNLRHLDIDTSKCKRFSIAGTELSLFLHESPVLESLVLRGTNGQRVPDDDYEFDIRRFAPALQNLKTLQILEWSFHGGTSDSVALGKILSLAQNLRSFTFIVDDEGIWSDDGVPWGGVDVRLFHIPPSRFIEFLKPVQSTLQHLSLNFGNKIYAGAYQSPDLMLLSPQQMESFASLESLSLDLKCYCRHLFGCKKVGPKFEEKTCLTELLPPTLRSLTVFFAGGGWGECLPDVLYLGDRVVAGDFQNLQRVTIKAPVHYQMPCSDGWDDYWDNEELLKISKSMRNREAFVKDAFEGSGVVAELVSWYIWEDMY</sequence>
<dbReference type="InterPro" id="IPR027417">
    <property type="entry name" value="P-loop_NTPase"/>
</dbReference>
<dbReference type="SUPFAM" id="SSF52047">
    <property type="entry name" value="RNI-like"/>
    <property type="match status" value="1"/>
</dbReference>
<organism evidence="1 2">
    <name type="scientific">Fusarium torreyae</name>
    <dbReference type="NCBI Taxonomy" id="1237075"/>
    <lineage>
        <taxon>Eukaryota</taxon>
        <taxon>Fungi</taxon>
        <taxon>Dikarya</taxon>
        <taxon>Ascomycota</taxon>
        <taxon>Pezizomycotina</taxon>
        <taxon>Sordariomycetes</taxon>
        <taxon>Hypocreomycetidae</taxon>
        <taxon>Hypocreales</taxon>
        <taxon>Nectriaceae</taxon>
        <taxon>Fusarium</taxon>
    </lineage>
</organism>